<dbReference type="InterPro" id="IPR001810">
    <property type="entry name" value="F-box_dom"/>
</dbReference>
<dbReference type="Gene3D" id="1.20.1280.50">
    <property type="match status" value="1"/>
</dbReference>
<feature type="compositionally biased region" description="Basic and acidic residues" evidence="1">
    <location>
        <begin position="36"/>
        <end position="66"/>
    </location>
</feature>
<dbReference type="PANTHER" id="PTHR46731">
    <property type="entry name" value="F-BOX ONLY PROTEIN 15"/>
    <property type="match status" value="1"/>
</dbReference>
<dbReference type="InterPro" id="IPR036047">
    <property type="entry name" value="F-box-like_dom_sf"/>
</dbReference>
<keyword evidence="3" id="KW-1185">Reference proteome</keyword>
<dbReference type="GO" id="GO:0019005">
    <property type="term" value="C:SCF ubiquitin ligase complex"/>
    <property type="evidence" value="ECO:0007669"/>
    <property type="project" value="TreeGrafter"/>
</dbReference>
<name>A0A8B7YHZ3_ACAPL</name>
<protein>
    <submittedName>
        <fullName evidence="4">F-box only protein 15-like isoform X1</fullName>
    </submittedName>
</protein>
<dbReference type="CTD" id="201456"/>
<evidence type="ECO:0000256" key="1">
    <source>
        <dbReference type="SAM" id="MobiDB-lite"/>
    </source>
</evidence>
<dbReference type="GeneID" id="110980034"/>
<dbReference type="KEGG" id="aplc:110980034"/>
<evidence type="ECO:0000259" key="2">
    <source>
        <dbReference type="PROSITE" id="PS50181"/>
    </source>
</evidence>
<feature type="domain" description="F-box" evidence="2">
    <location>
        <begin position="88"/>
        <end position="134"/>
    </location>
</feature>
<feature type="region of interest" description="Disordered" evidence="1">
    <location>
        <begin position="1"/>
        <end position="84"/>
    </location>
</feature>
<dbReference type="SMART" id="SM00256">
    <property type="entry name" value="FBOX"/>
    <property type="match status" value="1"/>
</dbReference>
<dbReference type="PROSITE" id="PS50181">
    <property type="entry name" value="FBOX"/>
    <property type="match status" value="1"/>
</dbReference>
<dbReference type="OMA" id="YIMEHID"/>
<reference evidence="4" key="1">
    <citation type="submission" date="2025-08" db="UniProtKB">
        <authorList>
            <consortium name="RefSeq"/>
        </authorList>
    </citation>
    <scope>IDENTIFICATION</scope>
</reference>
<evidence type="ECO:0000313" key="4">
    <source>
        <dbReference type="RefSeq" id="XP_022092005.1"/>
    </source>
</evidence>
<dbReference type="RefSeq" id="XP_022092005.1">
    <property type="nucleotide sequence ID" value="XM_022236313.1"/>
</dbReference>
<evidence type="ECO:0000313" key="3">
    <source>
        <dbReference type="Proteomes" id="UP000694845"/>
    </source>
</evidence>
<proteinExistence type="predicted"/>
<dbReference type="PANTHER" id="PTHR46731:SF1">
    <property type="entry name" value="F-BOX ONLY PROTEIN 15"/>
    <property type="match status" value="1"/>
</dbReference>
<gene>
    <name evidence="4" type="primary">LOC110980034</name>
</gene>
<dbReference type="AlphaFoldDB" id="A0A8B7YHZ3"/>
<dbReference type="Pfam" id="PF12937">
    <property type="entry name" value="F-box-like"/>
    <property type="match status" value="1"/>
</dbReference>
<dbReference type="OrthoDB" id="3219396at2759"/>
<dbReference type="Proteomes" id="UP000694845">
    <property type="component" value="Unplaced"/>
</dbReference>
<dbReference type="SUPFAM" id="SSF81383">
    <property type="entry name" value="F-box domain"/>
    <property type="match status" value="1"/>
</dbReference>
<organism evidence="3 4">
    <name type="scientific">Acanthaster planci</name>
    <name type="common">Crown-of-thorns starfish</name>
    <dbReference type="NCBI Taxonomy" id="133434"/>
    <lineage>
        <taxon>Eukaryota</taxon>
        <taxon>Metazoa</taxon>
        <taxon>Echinodermata</taxon>
        <taxon>Eleutherozoa</taxon>
        <taxon>Asterozoa</taxon>
        <taxon>Asteroidea</taxon>
        <taxon>Valvatacea</taxon>
        <taxon>Valvatida</taxon>
        <taxon>Acanthasteridae</taxon>
        <taxon>Acanthaster</taxon>
    </lineage>
</organism>
<sequence length="522" mass="59728">MSASRHNEQVAKYLASHKSGNRVRRNHASDGFGPDITDKMRTVKLHDSDSHVQQRQKTDTLQRRLEGSGPSKSRGVDAKSAIRPGRRRASIDDLPNEVLLKLFSFLPANSLVICDFVCKRWHHLANDESLWERQYRSYAATKSELVGPRLQLAKPSDPGCNWKVKCIQKCIERRNARIKTLLNKCSPYTHLPTYTDKTIQKLGISWELVLRDDNKENHSFVHSDCYHFPTSCTVRWFHLQFPPIRSLTNLSIIAKAPVFFKKDGSAADNSPCQRSLLFQQDLNWGKLSISHLPDAHDDLIDLRVIGQCILVATWKDGGELAFISVCLHNHGLVHRCTQGSINRLYIPPSCKPKPDDIDPQYGLHDYTCIVELRTQRSVIWGQQFKNVHCSKTQKEERFARLVPIRPDVISDHSYASKKMQLPWKSDLFKGIVQDFCILDVTMHDEFLKPFWCISCPVTVEKTHDSVVNYNYDGDPYVITHSGDKGSVNLYSIWDHSKEQYVITGVILDVSLDAINAWFSTNY</sequence>
<accession>A0A8B7YHZ3</accession>